<comment type="caution">
    <text evidence="2">The sequence shown here is derived from an EMBL/GenBank/DDBJ whole genome shotgun (WGS) entry which is preliminary data.</text>
</comment>
<dbReference type="PANTHER" id="PTHR41795">
    <property type="entry name" value="EXOPOLYSACCHARIDE SYNTHESIS PROTEIN"/>
    <property type="match status" value="1"/>
</dbReference>
<evidence type="ECO:0000313" key="2">
    <source>
        <dbReference type="EMBL" id="KTD60386.1"/>
    </source>
</evidence>
<sequence>MKISGRLKKLASKKTSKKITLNHLLNKFEQKDNLFLIILLAFLAITPISFIPGVTVLFGFSIALISAQILMGRNQLWLPMKLKKKQISGDFNEGILKIIPYVVLLEKYIKKRALFFSSRWIKYFFVGFIFILSILLAIPIPYLDFITSFAIILISLGLIEKDGFLLIMAAFLIVIYIFILFYALNSSILGIYKGLQWLKSL</sequence>
<evidence type="ECO:0000313" key="3">
    <source>
        <dbReference type="Proteomes" id="UP000054621"/>
    </source>
</evidence>
<feature type="transmembrane region" description="Helical" evidence="1">
    <location>
        <begin position="34"/>
        <end position="51"/>
    </location>
</feature>
<evidence type="ECO:0000256" key="1">
    <source>
        <dbReference type="SAM" id="Phobius"/>
    </source>
</evidence>
<gene>
    <name evidence="2" type="ORF">Lsai_0136</name>
</gene>
<accession>A0A0W0YU43</accession>
<keyword evidence="1" id="KW-1133">Transmembrane helix</keyword>
<dbReference type="InterPro" id="IPR010331">
    <property type="entry name" value="ExoD"/>
</dbReference>
<keyword evidence="1" id="KW-0812">Transmembrane</keyword>
<protein>
    <submittedName>
        <fullName evidence="2">Proton transporter</fullName>
    </submittedName>
</protein>
<dbReference type="PIRSF" id="PIRSF033239">
    <property type="entry name" value="ExoD"/>
    <property type="match status" value="1"/>
</dbReference>
<dbReference type="PATRIC" id="fig|28087.4.peg.145"/>
<dbReference type="RefSeq" id="WP_027271687.1">
    <property type="nucleotide sequence ID" value="NZ_CAAAJE010000021.1"/>
</dbReference>
<organism evidence="2 3">
    <name type="scientific">Legionella sainthelensi</name>
    <dbReference type="NCBI Taxonomy" id="28087"/>
    <lineage>
        <taxon>Bacteria</taxon>
        <taxon>Pseudomonadati</taxon>
        <taxon>Pseudomonadota</taxon>
        <taxon>Gammaproteobacteria</taxon>
        <taxon>Legionellales</taxon>
        <taxon>Legionellaceae</taxon>
        <taxon>Legionella</taxon>
    </lineage>
</organism>
<dbReference type="OrthoDB" id="5653741at2"/>
<feature type="transmembrane region" description="Helical" evidence="1">
    <location>
        <begin position="120"/>
        <end position="143"/>
    </location>
</feature>
<dbReference type="PANTHER" id="PTHR41795:SF1">
    <property type="entry name" value="EXOPOLYSACCHARIDE SYNTHESIS PROTEIN"/>
    <property type="match status" value="1"/>
</dbReference>
<dbReference type="AlphaFoldDB" id="A0A0W0YU43"/>
<name>A0A0W0YU43_9GAMM</name>
<reference evidence="2 3" key="1">
    <citation type="submission" date="2015-11" db="EMBL/GenBank/DDBJ databases">
        <title>Genomic analysis of 38 Legionella species identifies large and diverse effector repertoires.</title>
        <authorList>
            <person name="Burstein D."/>
            <person name="Amaro F."/>
            <person name="Zusman T."/>
            <person name="Lifshitz Z."/>
            <person name="Cohen O."/>
            <person name="Gilbert J.A."/>
            <person name="Pupko T."/>
            <person name="Shuman H.A."/>
            <person name="Segal G."/>
        </authorList>
    </citation>
    <scope>NUCLEOTIDE SEQUENCE [LARGE SCALE GENOMIC DNA]</scope>
    <source>
        <strain evidence="2 3">Mt.St.Helens-4</strain>
    </source>
</reference>
<dbReference type="Pfam" id="PF06055">
    <property type="entry name" value="ExoD"/>
    <property type="match status" value="1"/>
</dbReference>
<dbReference type="Proteomes" id="UP000054621">
    <property type="component" value="Unassembled WGS sequence"/>
</dbReference>
<dbReference type="eggNOG" id="COG3932">
    <property type="taxonomic scope" value="Bacteria"/>
</dbReference>
<proteinExistence type="predicted"/>
<dbReference type="EMBL" id="LNYV01000002">
    <property type="protein sequence ID" value="KTD60386.1"/>
    <property type="molecule type" value="Genomic_DNA"/>
</dbReference>
<keyword evidence="1" id="KW-0472">Membrane</keyword>
<feature type="transmembrane region" description="Helical" evidence="1">
    <location>
        <begin position="163"/>
        <end position="184"/>
    </location>
</feature>
<feature type="transmembrane region" description="Helical" evidence="1">
    <location>
        <begin position="57"/>
        <end position="76"/>
    </location>
</feature>